<accession>A0ABX3EPP8</accession>
<feature type="signal peptide" evidence="1">
    <location>
        <begin position="1"/>
        <end position="28"/>
    </location>
</feature>
<dbReference type="RefSeq" id="WP_074083922.1">
    <property type="nucleotide sequence ID" value="NZ_LVWI01000034.1"/>
</dbReference>
<feature type="chain" id="PRO_5045539956" description="Lipoprotein" evidence="1">
    <location>
        <begin position="29"/>
        <end position="200"/>
    </location>
</feature>
<proteinExistence type="predicted"/>
<keyword evidence="1" id="KW-0732">Signal</keyword>
<evidence type="ECO:0008006" key="4">
    <source>
        <dbReference type="Google" id="ProtNLM"/>
    </source>
</evidence>
<protein>
    <recommendedName>
        <fullName evidence="4">Lipoprotein</fullName>
    </recommendedName>
</protein>
<keyword evidence="3" id="KW-1185">Reference proteome</keyword>
<sequence>MGFKRFYILLTSTLLLFVLAGCSGSSGASNSKAAKMEPDTFSEQDMAIYKVDNSKERVSYGMHRKDAEKVLGTGSVGITNSYTYESGVSVLYRDDKAVAITLKRESQGTYRTARGAETGMTKAKIKELYGEKYAFESSEKYMEYYYDTEAKQLVEGSAIKLNSLSGEALRAKQLVSTAYDAEGNAILIILLDGQAANTFK</sequence>
<dbReference type="PROSITE" id="PS51257">
    <property type="entry name" value="PROKAR_LIPOPROTEIN"/>
    <property type="match status" value="1"/>
</dbReference>
<evidence type="ECO:0000313" key="3">
    <source>
        <dbReference type="Proteomes" id="UP000186058"/>
    </source>
</evidence>
<evidence type="ECO:0000256" key="1">
    <source>
        <dbReference type="SAM" id="SignalP"/>
    </source>
</evidence>
<dbReference type="Proteomes" id="UP000186058">
    <property type="component" value="Unassembled WGS sequence"/>
</dbReference>
<dbReference type="EMBL" id="LVWI01000034">
    <property type="protein sequence ID" value="OKP87697.1"/>
    <property type="molecule type" value="Genomic_DNA"/>
</dbReference>
<comment type="caution">
    <text evidence="2">The sequence shown here is derived from an EMBL/GenBank/DDBJ whole genome shotgun (WGS) entry which is preliminary data.</text>
</comment>
<organism evidence="2 3">
    <name type="scientific">Paenibacillus helianthi</name>
    <dbReference type="NCBI Taxonomy" id="1349432"/>
    <lineage>
        <taxon>Bacteria</taxon>
        <taxon>Bacillati</taxon>
        <taxon>Bacillota</taxon>
        <taxon>Bacilli</taxon>
        <taxon>Bacillales</taxon>
        <taxon>Paenibacillaceae</taxon>
        <taxon>Paenibacillus</taxon>
    </lineage>
</organism>
<gene>
    <name evidence="2" type="ORF">A3844_09800</name>
</gene>
<name>A0ABX3EPP8_9BACL</name>
<evidence type="ECO:0000313" key="2">
    <source>
        <dbReference type="EMBL" id="OKP87697.1"/>
    </source>
</evidence>
<reference evidence="2 3" key="1">
    <citation type="submission" date="2016-03" db="EMBL/GenBank/DDBJ databases">
        <authorList>
            <person name="Sant'Anna F.H."/>
            <person name="Ambrosini A."/>
            <person name="Souza R."/>
            <person name="Bach E."/>
            <person name="Fernandes G."/>
            <person name="Balsanelli E."/>
            <person name="Baura V.A."/>
            <person name="Souza E.M."/>
            <person name="Passaglia L."/>
        </authorList>
    </citation>
    <scope>NUCLEOTIDE SEQUENCE [LARGE SCALE GENOMIC DNA]</scope>
    <source>
        <strain evidence="2 3">P26E</strain>
    </source>
</reference>